<gene>
    <name evidence="3" type="ORF">KK1_045136</name>
</gene>
<feature type="region of interest" description="Disordered" evidence="1">
    <location>
        <begin position="79"/>
        <end position="122"/>
    </location>
</feature>
<reference evidence="3" key="1">
    <citation type="journal article" date="2012" name="Nat. Biotechnol.">
        <title>Draft genome sequence of pigeonpea (Cajanus cajan), an orphan legume crop of resource-poor farmers.</title>
        <authorList>
            <person name="Varshney R.K."/>
            <person name="Chen W."/>
            <person name="Li Y."/>
            <person name="Bharti A.K."/>
            <person name="Saxena R.K."/>
            <person name="Schlueter J.A."/>
            <person name="Donoghue M.T."/>
            <person name="Azam S."/>
            <person name="Fan G."/>
            <person name="Whaley A.M."/>
            <person name="Farmer A.D."/>
            <person name="Sheridan J."/>
            <person name="Iwata A."/>
            <person name="Tuteja R."/>
            <person name="Penmetsa R.V."/>
            <person name="Wu W."/>
            <person name="Upadhyaya H.D."/>
            <person name="Yang S.P."/>
            <person name="Shah T."/>
            <person name="Saxena K.B."/>
            <person name="Michael T."/>
            <person name="McCombie W.R."/>
            <person name="Yang B."/>
            <person name="Zhang G."/>
            <person name="Yang H."/>
            <person name="Wang J."/>
            <person name="Spillane C."/>
            <person name="Cook D.R."/>
            <person name="May G.D."/>
            <person name="Xu X."/>
            <person name="Jackson S.A."/>
        </authorList>
    </citation>
    <scope>NUCLEOTIDE SEQUENCE [LARGE SCALE GENOMIC DNA]</scope>
</reference>
<dbReference type="Proteomes" id="UP000075243">
    <property type="component" value="Unassembled WGS sequence"/>
</dbReference>
<keyword evidence="4" id="KW-1185">Reference proteome</keyword>
<dbReference type="Pfam" id="PF03732">
    <property type="entry name" value="Retrotrans_gag"/>
    <property type="match status" value="1"/>
</dbReference>
<evidence type="ECO:0000256" key="1">
    <source>
        <dbReference type="SAM" id="MobiDB-lite"/>
    </source>
</evidence>
<accession>A0A151QUE9</accession>
<evidence type="ECO:0000259" key="2">
    <source>
        <dbReference type="Pfam" id="PF03732"/>
    </source>
</evidence>
<dbReference type="InterPro" id="IPR005162">
    <property type="entry name" value="Retrotrans_gag_dom"/>
</dbReference>
<name>A0A151QUE9_CAJCA</name>
<dbReference type="AlphaFoldDB" id="A0A151QUE9"/>
<proteinExistence type="predicted"/>
<feature type="non-terminal residue" evidence="3">
    <location>
        <position position="1"/>
    </location>
</feature>
<feature type="compositionally biased region" description="Low complexity" evidence="1">
    <location>
        <begin position="91"/>
        <end position="107"/>
    </location>
</feature>
<feature type="compositionally biased region" description="Basic and acidic residues" evidence="1">
    <location>
        <begin position="112"/>
        <end position="122"/>
    </location>
</feature>
<dbReference type="Gramene" id="C.cajan_40275.t">
    <property type="protein sequence ID" value="C.cajan_40275.t.cds1"/>
    <property type="gene ID" value="C.cajan_40275"/>
</dbReference>
<feature type="compositionally biased region" description="Polar residues" evidence="1">
    <location>
        <begin position="79"/>
        <end position="90"/>
    </location>
</feature>
<evidence type="ECO:0000313" key="4">
    <source>
        <dbReference type="Proteomes" id="UP000075243"/>
    </source>
</evidence>
<feature type="domain" description="Retrotransposon gag" evidence="2">
    <location>
        <begin position="3"/>
        <end position="44"/>
    </location>
</feature>
<protein>
    <recommendedName>
        <fullName evidence="2">Retrotransposon gag domain-containing protein</fullName>
    </recommendedName>
</protein>
<sequence length="122" mass="13552">AVILKLVQTESVHQYYHQFSILAHRVEDLSEAALLDCFIGGLKPDIKREVIVQAPLSLVRAVALAKLYEAKFSPVQNNSRNRFQTSAQHQPKTSLLGLLPTPSTSKLNNPHPKAEVKRMSPA</sequence>
<dbReference type="EMBL" id="KQ484723">
    <property type="protein sequence ID" value="KYP33951.1"/>
    <property type="molecule type" value="Genomic_DNA"/>
</dbReference>
<evidence type="ECO:0000313" key="3">
    <source>
        <dbReference type="EMBL" id="KYP33951.1"/>
    </source>
</evidence>
<organism evidence="3 4">
    <name type="scientific">Cajanus cajan</name>
    <name type="common">Pigeon pea</name>
    <name type="synonym">Cajanus indicus</name>
    <dbReference type="NCBI Taxonomy" id="3821"/>
    <lineage>
        <taxon>Eukaryota</taxon>
        <taxon>Viridiplantae</taxon>
        <taxon>Streptophyta</taxon>
        <taxon>Embryophyta</taxon>
        <taxon>Tracheophyta</taxon>
        <taxon>Spermatophyta</taxon>
        <taxon>Magnoliopsida</taxon>
        <taxon>eudicotyledons</taxon>
        <taxon>Gunneridae</taxon>
        <taxon>Pentapetalae</taxon>
        <taxon>rosids</taxon>
        <taxon>fabids</taxon>
        <taxon>Fabales</taxon>
        <taxon>Fabaceae</taxon>
        <taxon>Papilionoideae</taxon>
        <taxon>50 kb inversion clade</taxon>
        <taxon>NPAAA clade</taxon>
        <taxon>indigoferoid/millettioid clade</taxon>
        <taxon>Phaseoleae</taxon>
        <taxon>Cajanus</taxon>
    </lineage>
</organism>